<name>A0A0F0GRW1_LENAE</name>
<evidence type="ECO:0000313" key="2">
    <source>
        <dbReference type="Proteomes" id="UP000033393"/>
    </source>
</evidence>
<dbReference type="STRING" id="68170.GCA_000974445_02860"/>
<dbReference type="EMBL" id="JYJG01000238">
    <property type="protein sequence ID" value="KJK44712.1"/>
    <property type="molecule type" value="Genomic_DNA"/>
</dbReference>
<dbReference type="AlphaFoldDB" id="A0A0F0GRW1"/>
<reference evidence="1 2" key="1">
    <citation type="submission" date="2015-02" db="EMBL/GenBank/DDBJ databases">
        <authorList>
            <person name="Ju K.-S."/>
            <person name="Doroghazi J.R."/>
            <person name="Metcalf W."/>
        </authorList>
    </citation>
    <scope>NUCLEOTIDE SEQUENCE [LARGE SCALE GENOMIC DNA]</scope>
    <source>
        <strain evidence="1 2">NRRL B-16140</strain>
    </source>
</reference>
<dbReference type="Proteomes" id="UP000033393">
    <property type="component" value="Unassembled WGS sequence"/>
</dbReference>
<dbReference type="RefSeq" id="WP_045314738.1">
    <property type="nucleotide sequence ID" value="NZ_JYJG01000238.1"/>
</dbReference>
<dbReference type="OrthoDB" id="2973590at2"/>
<evidence type="ECO:0000313" key="1">
    <source>
        <dbReference type="EMBL" id="KJK44712.1"/>
    </source>
</evidence>
<accession>A0A0F0GRW1</accession>
<sequence length="267" mass="28173">MSLVADPAWHAQVRDEGLVVYAGADLAYLIPDLPRAVAVALAGLFEPVLRGVARTVDESRLGEPVRRHVAQLRTLGALRPAGLPSRESRPSGVGTRFVGEAPAGLVERLPHSDDQGTDPDLMLIVRTTGTLVDLVEVARSVRVPHLLLDLAYHHTAAIGPFVVPGAGACLACLAVRAGRRWGDPPPPPHPAAMSHDFPLALALQAIQNIRSGSLALLDAVVTVNLDEFTTTRESVLPAAGCEICPALPVGRVALPWGDHLDHSSPVT</sequence>
<proteinExistence type="predicted"/>
<dbReference type="PATRIC" id="fig|68170.10.peg.7261"/>
<evidence type="ECO:0008006" key="3">
    <source>
        <dbReference type="Google" id="ProtNLM"/>
    </source>
</evidence>
<dbReference type="Gene3D" id="3.40.50.720">
    <property type="entry name" value="NAD(P)-binding Rossmann-like Domain"/>
    <property type="match status" value="1"/>
</dbReference>
<protein>
    <recommendedName>
        <fullName evidence="3">Bacteriocin biosynthesis cyclodehydratase domain-containing protein</fullName>
    </recommendedName>
</protein>
<comment type="caution">
    <text evidence="1">The sequence shown here is derived from an EMBL/GenBank/DDBJ whole genome shotgun (WGS) entry which is preliminary data.</text>
</comment>
<organism evidence="1 2">
    <name type="scientific">Lentzea aerocolonigenes</name>
    <name type="common">Lechevalieria aerocolonigenes</name>
    <name type="synonym">Saccharothrix aerocolonigenes</name>
    <dbReference type="NCBI Taxonomy" id="68170"/>
    <lineage>
        <taxon>Bacteria</taxon>
        <taxon>Bacillati</taxon>
        <taxon>Actinomycetota</taxon>
        <taxon>Actinomycetes</taxon>
        <taxon>Pseudonocardiales</taxon>
        <taxon>Pseudonocardiaceae</taxon>
        <taxon>Lentzea</taxon>
    </lineage>
</organism>
<gene>
    <name evidence="1" type="ORF">UK23_28470</name>
</gene>
<keyword evidence="2" id="KW-1185">Reference proteome</keyword>